<organism evidence="1 2">
    <name type="scientific">Legionella septentrionalis</name>
    <dbReference type="NCBI Taxonomy" id="2498109"/>
    <lineage>
        <taxon>Bacteria</taxon>
        <taxon>Pseudomonadati</taxon>
        <taxon>Pseudomonadota</taxon>
        <taxon>Gammaproteobacteria</taxon>
        <taxon>Legionellales</taxon>
        <taxon>Legionellaceae</taxon>
        <taxon>Legionella</taxon>
    </lineage>
</organism>
<proteinExistence type="predicted"/>
<reference evidence="1 2" key="1">
    <citation type="submission" date="2018-12" db="EMBL/GenBank/DDBJ databases">
        <title>Legionella sp,whole genome shotgun sequence.</title>
        <authorList>
            <person name="Wu H."/>
        </authorList>
    </citation>
    <scope>NUCLEOTIDE SEQUENCE [LARGE SCALE GENOMIC DNA]</scope>
    <source>
        <strain evidence="2">km714</strain>
    </source>
</reference>
<dbReference type="EMBL" id="RZGR01000028">
    <property type="protein sequence ID" value="RUQ84133.1"/>
    <property type="molecule type" value="Genomic_DNA"/>
</dbReference>
<accession>A0A3S0VMI6</accession>
<keyword evidence="2" id="KW-1185">Reference proteome</keyword>
<evidence type="ECO:0000313" key="2">
    <source>
        <dbReference type="Proteomes" id="UP000288012"/>
    </source>
</evidence>
<dbReference type="RefSeq" id="WP_126954120.1">
    <property type="nucleotide sequence ID" value="NZ_RZGR01000028.1"/>
</dbReference>
<sequence length="102" mass="11608">MLFAKQYPYLVQSVISLDSLRMPFPRNSKFPILSIRGNDTNADPDVLPDQRDCGGLNMTIVKLNEAKHIELCDRGNKTIQNQINLIIGSFLNKITSLNNFYH</sequence>
<evidence type="ECO:0008006" key="3">
    <source>
        <dbReference type="Google" id="ProtNLM"/>
    </source>
</evidence>
<dbReference type="Proteomes" id="UP000288012">
    <property type="component" value="Unassembled WGS sequence"/>
</dbReference>
<name>A0A3S0VMI6_9GAMM</name>
<gene>
    <name evidence="1" type="ORF">EKM59_08920</name>
</gene>
<dbReference type="AlphaFoldDB" id="A0A3S0VMI6"/>
<evidence type="ECO:0000313" key="1">
    <source>
        <dbReference type="EMBL" id="RUQ84133.1"/>
    </source>
</evidence>
<comment type="caution">
    <text evidence="1">The sequence shown here is derived from an EMBL/GenBank/DDBJ whole genome shotgun (WGS) entry which is preliminary data.</text>
</comment>
<protein>
    <recommendedName>
        <fullName evidence="3">Alpha/beta hydrolase</fullName>
    </recommendedName>
</protein>